<reference evidence="1 3" key="1">
    <citation type="submission" date="2023-07" db="EMBL/GenBank/DDBJ databases">
        <title>Sorghum-associated microbial communities from plants grown in Nebraska, USA.</title>
        <authorList>
            <person name="Schachtman D."/>
        </authorList>
    </citation>
    <scope>NUCLEOTIDE SEQUENCE</scope>
    <source>
        <strain evidence="2 3">BE105</strain>
        <strain evidence="1">BE69</strain>
    </source>
</reference>
<evidence type="ECO:0000313" key="4">
    <source>
        <dbReference type="Proteomes" id="UP001253458"/>
    </source>
</evidence>
<name>A0AAJ2BXR0_ACIDE</name>
<protein>
    <submittedName>
        <fullName evidence="1">Uncharacterized protein</fullName>
    </submittedName>
</protein>
<dbReference type="Proteomes" id="UP001249076">
    <property type="component" value="Unassembled WGS sequence"/>
</dbReference>
<evidence type="ECO:0000313" key="2">
    <source>
        <dbReference type="EMBL" id="MDR6838766.1"/>
    </source>
</evidence>
<dbReference type="AlphaFoldDB" id="A0AAJ2BXR0"/>
<organism evidence="1 4">
    <name type="scientific">Acidovorax delafieldii</name>
    <name type="common">Pseudomonas delafieldii</name>
    <dbReference type="NCBI Taxonomy" id="47920"/>
    <lineage>
        <taxon>Bacteria</taxon>
        <taxon>Pseudomonadati</taxon>
        <taxon>Pseudomonadota</taxon>
        <taxon>Betaproteobacteria</taxon>
        <taxon>Burkholderiales</taxon>
        <taxon>Comamonadaceae</taxon>
        <taxon>Acidovorax</taxon>
    </lineage>
</organism>
<accession>A0AAJ2BXR0</accession>
<dbReference type="RefSeq" id="WP_209820012.1">
    <property type="nucleotide sequence ID" value="NZ_JAVDTL010000004.1"/>
</dbReference>
<dbReference type="EMBL" id="JAVDTS010000005">
    <property type="protein sequence ID" value="MDR6838766.1"/>
    <property type="molecule type" value="Genomic_DNA"/>
</dbReference>
<proteinExistence type="predicted"/>
<gene>
    <name evidence="1" type="ORF">J2W88_002825</name>
    <name evidence="2" type="ORF">J2W93_003613</name>
</gene>
<comment type="caution">
    <text evidence="1">The sequence shown here is derived from an EMBL/GenBank/DDBJ whole genome shotgun (WGS) entry which is preliminary data.</text>
</comment>
<evidence type="ECO:0000313" key="1">
    <source>
        <dbReference type="EMBL" id="MDR6767544.1"/>
    </source>
</evidence>
<sequence>MSDAKWVRLLEALVGIRSLFEFCKVKLVWDESTRDMWIPSSSSFGFSYYRSSMEGMISGTPRGFYKYKEVEWIELSVEGENAESIVLKLKAIGNFELERSDKGIKLYAYR</sequence>
<keyword evidence="3" id="KW-1185">Reference proteome</keyword>
<evidence type="ECO:0000313" key="3">
    <source>
        <dbReference type="Proteomes" id="UP001249076"/>
    </source>
</evidence>
<dbReference type="EMBL" id="JAVDTL010000004">
    <property type="protein sequence ID" value="MDR6767544.1"/>
    <property type="molecule type" value="Genomic_DNA"/>
</dbReference>
<dbReference type="Proteomes" id="UP001253458">
    <property type="component" value="Unassembled WGS sequence"/>
</dbReference>